<protein>
    <recommendedName>
        <fullName evidence="4">Cytochrome c-type biogenesis protein H TPR domain-containing protein</fullName>
    </recommendedName>
</protein>
<dbReference type="AlphaFoldDB" id="A0A2U8FTY1"/>
<dbReference type="OrthoDB" id="9776053at2"/>
<keyword evidence="1" id="KW-0677">Repeat</keyword>
<evidence type="ECO:0000259" key="4">
    <source>
        <dbReference type="Pfam" id="PF23914"/>
    </source>
</evidence>
<dbReference type="Proteomes" id="UP000244892">
    <property type="component" value="Chromosome"/>
</dbReference>
<dbReference type="InterPro" id="IPR051263">
    <property type="entry name" value="C-type_cytochrome_biogenesis"/>
</dbReference>
<feature type="domain" description="Cytochrome c-type biogenesis protein H TPR" evidence="4">
    <location>
        <begin position="75"/>
        <end position="206"/>
    </location>
</feature>
<dbReference type="Gene3D" id="1.25.40.10">
    <property type="entry name" value="Tetratricopeptide repeat domain"/>
    <property type="match status" value="1"/>
</dbReference>
<dbReference type="SUPFAM" id="SSF48452">
    <property type="entry name" value="TPR-like"/>
    <property type="match status" value="1"/>
</dbReference>
<dbReference type="KEGG" id="aon:DEH84_14645"/>
<accession>A0A2U8FTY1</accession>
<sequence>MNPSDAVFLSGALALASVPVIAVLRPWWHVARGAGVAVSGALLSGAVVGYLALGQPGMWSVRVPHERAAAAPSDAGQVGPAQIEAMVQRLAARLKQQPDDVEGWRKLIRSYETLQRFDDAVAAWQRLFQLVPPGADQLTEYAVTLGMARGQRLSGEPEQVLERALKLDPDHVQAQALLGSAALERGDHARAIARWEALLARAPADAEVQDRIRAQIDRARDLAARDVAPRPAR</sequence>
<organism evidence="5 6">
    <name type="scientific">Aquabacterium olei</name>
    <dbReference type="NCBI Taxonomy" id="1296669"/>
    <lineage>
        <taxon>Bacteria</taxon>
        <taxon>Pseudomonadati</taxon>
        <taxon>Pseudomonadota</taxon>
        <taxon>Betaproteobacteria</taxon>
        <taxon>Burkholderiales</taxon>
        <taxon>Aquabacterium</taxon>
    </lineage>
</organism>
<dbReference type="InterPro" id="IPR056413">
    <property type="entry name" value="TPR_CcmH_CycH"/>
</dbReference>
<dbReference type="PANTHER" id="PTHR47870">
    <property type="entry name" value="CYTOCHROME C-TYPE BIOGENESIS PROTEIN CCMH"/>
    <property type="match status" value="1"/>
</dbReference>
<dbReference type="RefSeq" id="WP_109037516.1">
    <property type="nucleotide sequence ID" value="NZ_CP029210.1"/>
</dbReference>
<keyword evidence="6" id="KW-1185">Reference proteome</keyword>
<evidence type="ECO:0000313" key="6">
    <source>
        <dbReference type="Proteomes" id="UP000244892"/>
    </source>
</evidence>
<keyword evidence="3" id="KW-0812">Transmembrane</keyword>
<dbReference type="PANTHER" id="PTHR47870:SF4">
    <property type="entry name" value="CYTOCHROME C-TYPE BIOGENESIS PROTEIN CYCH"/>
    <property type="match status" value="1"/>
</dbReference>
<dbReference type="EMBL" id="CP029210">
    <property type="protein sequence ID" value="AWI54522.1"/>
    <property type="molecule type" value="Genomic_DNA"/>
</dbReference>
<reference evidence="5 6" key="1">
    <citation type="submission" date="2018-05" db="EMBL/GenBank/DDBJ databases">
        <title>complete genome sequence of Aquabacterium olei NBRC 110486.</title>
        <authorList>
            <person name="Tang B."/>
            <person name="Chang J."/>
            <person name="Zhang L."/>
            <person name="Yang H."/>
        </authorList>
    </citation>
    <scope>NUCLEOTIDE SEQUENCE [LARGE SCALE GENOMIC DNA]</scope>
    <source>
        <strain evidence="5 6">NBRC 110486</strain>
    </source>
</reference>
<evidence type="ECO:0000256" key="3">
    <source>
        <dbReference type="SAM" id="Phobius"/>
    </source>
</evidence>
<proteinExistence type="predicted"/>
<evidence type="ECO:0000256" key="1">
    <source>
        <dbReference type="ARBA" id="ARBA00022737"/>
    </source>
</evidence>
<keyword evidence="2" id="KW-0802">TPR repeat</keyword>
<name>A0A2U8FTY1_9BURK</name>
<gene>
    <name evidence="5" type="ORF">DEH84_14645</name>
</gene>
<keyword evidence="3" id="KW-1133">Transmembrane helix</keyword>
<keyword evidence="3" id="KW-0472">Membrane</keyword>
<dbReference type="GO" id="GO:0005886">
    <property type="term" value="C:plasma membrane"/>
    <property type="evidence" value="ECO:0007669"/>
    <property type="project" value="TreeGrafter"/>
</dbReference>
<evidence type="ECO:0000313" key="5">
    <source>
        <dbReference type="EMBL" id="AWI54522.1"/>
    </source>
</evidence>
<evidence type="ECO:0000256" key="2">
    <source>
        <dbReference type="ARBA" id="ARBA00022803"/>
    </source>
</evidence>
<dbReference type="InterPro" id="IPR011990">
    <property type="entry name" value="TPR-like_helical_dom_sf"/>
</dbReference>
<dbReference type="Pfam" id="PF23914">
    <property type="entry name" value="TPR_CcmH_CycH"/>
    <property type="match status" value="1"/>
</dbReference>
<feature type="transmembrane region" description="Helical" evidence="3">
    <location>
        <begin position="32"/>
        <end position="53"/>
    </location>
</feature>